<feature type="binding site" evidence="13">
    <location>
        <position position="69"/>
    </location>
    <ligand>
        <name>Mg(2+)</name>
        <dbReference type="ChEBI" id="CHEBI:18420"/>
    </ligand>
</feature>
<evidence type="ECO:0000256" key="3">
    <source>
        <dbReference type="ARBA" id="ARBA00022679"/>
    </source>
</evidence>
<comment type="subcellular location">
    <subcellularLocation>
        <location evidence="13">Cytoplasm</location>
    </subcellularLocation>
</comment>
<dbReference type="InterPro" id="IPR022880">
    <property type="entry name" value="DNApol_IV"/>
</dbReference>
<keyword evidence="10 13" id="KW-0234">DNA repair</keyword>
<dbReference type="GO" id="GO:0006261">
    <property type="term" value="P:DNA-templated DNA replication"/>
    <property type="evidence" value="ECO:0007669"/>
    <property type="project" value="UniProtKB-UniRule"/>
</dbReference>
<feature type="region of interest" description="Disordered" evidence="14">
    <location>
        <begin position="1"/>
        <end position="24"/>
    </location>
</feature>
<feature type="compositionally biased region" description="Basic and acidic residues" evidence="14">
    <location>
        <begin position="13"/>
        <end position="24"/>
    </location>
</feature>
<dbReference type="InterPro" id="IPR017961">
    <property type="entry name" value="DNA_pol_Y-fam_little_finger"/>
</dbReference>
<keyword evidence="8 13" id="KW-0460">Magnesium</keyword>
<feature type="domain" description="UmuC" evidence="15">
    <location>
        <begin position="65"/>
        <end position="246"/>
    </location>
</feature>
<dbReference type="InterPro" id="IPR001126">
    <property type="entry name" value="UmuC"/>
</dbReference>
<dbReference type="InterPro" id="IPR036775">
    <property type="entry name" value="DNA_pol_Y-fam_lit_finger_sf"/>
</dbReference>
<keyword evidence="4 13" id="KW-0548">Nucleotidyltransferase</keyword>
<evidence type="ECO:0000256" key="13">
    <source>
        <dbReference type="HAMAP-Rule" id="MF_01113"/>
    </source>
</evidence>
<dbReference type="GO" id="GO:0005829">
    <property type="term" value="C:cytosol"/>
    <property type="evidence" value="ECO:0007669"/>
    <property type="project" value="TreeGrafter"/>
</dbReference>
<dbReference type="SUPFAM" id="SSF100879">
    <property type="entry name" value="Lesion bypass DNA polymerase (Y-family), little finger domain"/>
    <property type="match status" value="1"/>
</dbReference>
<dbReference type="EMBL" id="FOKG01000012">
    <property type="protein sequence ID" value="SFB46661.1"/>
    <property type="molecule type" value="Genomic_DNA"/>
</dbReference>
<dbReference type="Pfam" id="PF00817">
    <property type="entry name" value="IMS"/>
    <property type="match status" value="1"/>
</dbReference>
<protein>
    <recommendedName>
        <fullName evidence="13">DNA polymerase IV</fullName>
        <shortName evidence="13">Pol IV</shortName>
        <ecNumber evidence="13">2.7.7.7</ecNumber>
    </recommendedName>
</protein>
<dbReference type="InterPro" id="IPR043128">
    <property type="entry name" value="Rev_trsase/Diguanyl_cyclase"/>
</dbReference>
<keyword evidence="9 13" id="KW-0239">DNA-directed DNA polymerase</keyword>
<dbReference type="HAMAP" id="MF_01113">
    <property type="entry name" value="DNApol_IV"/>
    <property type="match status" value="1"/>
</dbReference>
<gene>
    <name evidence="13" type="primary">dinB</name>
    <name evidence="16" type="ORF">SAMN05216266_112219</name>
</gene>
<dbReference type="CDD" id="cd03586">
    <property type="entry name" value="PolY_Pol_IV_kappa"/>
    <property type="match status" value="1"/>
</dbReference>
<dbReference type="Gene3D" id="3.30.1490.100">
    <property type="entry name" value="DNA polymerase, Y-family, little finger domain"/>
    <property type="match status" value="1"/>
</dbReference>
<evidence type="ECO:0000256" key="6">
    <source>
        <dbReference type="ARBA" id="ARBA00022723"/>
    </source>
</evidence>
<keyword evidence="7 13" id="KW-0227">DNA damage</keyword>
<evidence type="ECO:0000313" key="17">
    <source>
        <dbReference type="Proteomes" id="UP000243799"/>
    </source>
</evidence>
<feature type="region of interest" description="Disordered" evidence="14">
    <location>
        <begin position="437"/>
        <end position="457"/>
    </location>
</feature>
<name>A0A1I1B8T0_9PSEU</name>
<dbReference type="GO" id="GO:0000287">
    <property type="term" value="F:magnesium ion binding"/>
    <property type="evidence" value="ECO:0007669"/>
    <property type="project" value="UniProtKB-UniRule"/>
</dbReference>
<organism evidence="16 17">
    <name type="scientific">Amycolatopsis marina</name>
    <dbReference type="NCBI Taxonomy" id="490629"/>
    <lineage>
        <taxon>Bacteria</taxon>
        <taxon>Bacillati</taxon>
        <taxon>Actinomycetota</taxon>
        <taxon>Actinomycetes</taxon>
        <taxon>Pseudonocardiales</taxon>
        <taxon>Pseudonocardiaceae</taxon>
        <taxon>Amycolatopsis</taxon>
    </lineage>
</organism>
<dbReference type="GO" id="GO:0003887">
    <property type="term" value="F:DNA-directed DNA polymerase activity"/>
    <property type="evidence" value="ECO:0007669"/>
    <property type="project" value="UniProtKB-UniRule"/>
</dbReference>
<evidence type="ECO:0000256" key="2">
    <source>
        <dbReference type="ARBA" id="ARBA00022457"/>
    </source>
</evidence>
<dbReference type="InterPro" id="IPR050116">
    <property type="entry name" value="DNA_polymerase-Y"/>
</dbReference>
<evidence type="ECO:0000256" key="5">
    <source>
        <dbReference type="ARBA" id="ARBA00022705"/>
    </source>
</evidence>
<accession>A0A1I1B8T0</accession>
<evidence type="ECO:0000256" key="8">
    <source>
        <dbReference type="ARBA" id="ARBA00022842"/>
    </source>
</evidence>
<evidence type="ECO:0000256" key="10">
    <source>
        <dbReference type="ARBA" id="ARBA00023204"/>
    </source>
</evidence>
<dbReference type="GO" id="GO:0009432">
    <property type="term" value="P:SOS response"/>
    <property type="evidence" value="ECO:0007669"/>
    <property type="project" value="TreeGrafter"/>
</dbReference>
<dbReference type="PANTHER" id="PTHR11076:SF33">
    <property type="entry name" value="DNA POLYMERASE KAPPA"/>
    <property type="match status" value="1"/>
</dbReference>
<dbReference type="Pfam" id="PF11799">
    <property type="entry name" value="IMS_C"/>
    <property type="match status" value="1"/>
</dbReference>
<feature type="site" description="Substrate discrimination" evidence="13">
    <location>
        <position position="74"/>
    </location>
</feature>
<comment type="catalytic activity">
    <reaction evidence="12 13">
        <text>DNA(n) + a 2'-deoxyribonucleoside 5'-triphosphate = DNA(n+1) + diphosphate</text>
        <dbReference type="Rhea" id="RHEA:22508"/>
        <dbReference type="Rhea" id="RHEA-COMP:17339"/>
        <dbReference type="Rhea" id="RHEA-COMP:17340"/>
        <dbReference type="ChEBI" id="CHEBI:33019"/>
        <dbReference type="ChEBI" id="CHEBI:61560"/>
        <dbReference type="ChEBI" id="CHEBI:173112"/>
        <dbReference type="EC" id="2.7.7.7"/>
    </reaction>
</comment>
<evidence type="ECO:0000256" key="14">
    <source>
        <dbReference type="SAM" id="MobiDB-lite"/>
    </source>
</evidence>
<dbReference type="InterPro" id="IPR043502">
    <property type="entry name" value="DNA/RNA_pol_sf"/>
</dbReference>
<keyword evidence="13" id="KW-0963">Cytoplasm</keyword>
<dbReference type="PROSITE" id="PS50173">
    <property type="entry name" value="UMUC"/>
    <property type="match status" value="1"/>
</dbReference>
<dbReference type="Proteomes" id="UP000243799">
    <property type="component" value="Unassembled WGS sequence"/>
</dbReference>
<dbReference type="AlphaFoldDB" id="A0A1I1B8T0"/>
<dbReference type="Gene3D" id="1.10.150.20">
    <property type="entry name" value="5' to 3' exonuclease, C-terminal subdomain"/>
    <property type="match status" value="1"/>
</dbReference>
<comment type="similarity">
    <text evidence="1 13">Belongs to the DNA polymerase type-Y family.</text>
</comment>
<comment type="subunit">
    <text evidence="13">Monomer.</text>
</comment>
<dbReference type="Pfam" id="PF11798">
    <property type="entry name" value="IMS_HHH"/>
    <property type="match status" value="1"/>
</dbReference>
<dbReference type="PANTHER" id="PTHR11076">
    <property type="entry name" value="DNA REPAIR POLYMERASE UMUC / TRANSFERASE FAMILY MEMBER"/>
    <property type="match status" value="1"/>
</dbReference>
<dbReference type="GO" id="GO:0042276">
    <property type="term" value="P:error-prone translesion synthesis"/>
    <property type="evidence" value="ECO:0007669"/>
    <property type="project" value="TreeGrafter"/>
</dbReference>
<dbReference type="STRING" id="490629.SAMN05216266_112219"/>
<dbReference type="GO" id="GO:0003684">
    <property type="term" value="F:damaged DNA binding"/>
    <property type="evidence" value="ECO:0007669"/>
    <property type="project" value="InterPro"/>
</dbReference>
<keyword evidence="5 13" id="KW-0235">DNA replication</keyword>
<dbReference type="SUPFAM" id="SSF56672">
    <property type="entry name" value="DNA/RNA polymerases"/>
    <property type="match status" value="1"/>
</dbReference>
<reference evidence="17" key="1">
    <citation type="submission" date="2016-10" db="EMBL/GenBank/DDBJ databases">
        <authorList>
            <person name="Varghese N."/>
            <person name="Submissions S."/>
        </authorList>
    </citation>
    <scope>NUCLEOTIDE SEQUENCE [LARGE SCALE GENOMIC DNA]</scope>
    <source>
        <strain evidence="17">CGMCC 4.3568</strain>
    </source>
</reference>
<comment type="cofactor">
    <cofactor evidence="13">
        <name>Mg(2+)</name>
        <dbReference type="ChEBI" id="CHEBI:18420"/>
    </cofactor>
    <text evidence="13">Binds 2 magnesium ions per subunit.</text>
</comment>
<keyword evidence="3 13" id="KW-0808">Transferase</keyword>
<keyword evidence="17" id="KW-1185">Reference proteome</keyword>
<dbReference type="InterPro" id="IPR024728">
    <property type="entry name" value="PolY_HhH_motif"/>
</dbReference>
<evidence type="ECO:0000256" key="11">
    <source>
        <dbReference type="ARBA" id="ARBA00025589"/>
    </source>
</evidence>
<dbReference type="NCBIfam" id="NF002677">
    <property type="entry name" value="PRK02406.1"/>
    <property type="match status" value="1"/>
</dbReference>
<dbReference type="FunFam" id="3.30.1490.100:FF:000004">
    <property type="entry name" value="DNA polymerase IV"/>
    <property type="match status" value="1"/>
</dbReference>
<sequence length="457" mass="48376">MGGGGRATGRLCGAERLDGGRRSGDGRASVCVMGRNAGLPGEFARFRVDEAAQRHTWPDDSGCGFLHVDMDAFFAAVELRTRPELVDKPVVVAGSGPRSVVLSANYLARRYGVHSAMPVGAARRLCPHAVYLPPTSGLYAEVSDGVMAIFRELTPLVEPLSLDEAFLDVSGALRRLGATSAELGAQIRARVVREHGIACSVGVAGVKFVAKLASGMAKPDGMLVVPRAEVLDFLHPLPVSALWGVGKRTEEQLHHLGLDTVGAVAAAPPDRLRRSLGAVGEHLYALANGRDDRGVVPEAPDKSLGAERTFDVDLHDRILLGRELLRLSERVAAALRRRGLRGRTVSIKVRFADFRTITRARTLASATDVAREIHATAAALLAEHAPNGALRLIGVRVEGLDDAAAPEQLSFDSPEPRWRDAEVAADVARSKFGTGAVRPASLLPSGGPGAPETSDTA</sequence>
<evidence type="ECO:0000256" key="7">
    <source>
        <dbReference type="ARBA" id="ARBA00022763"/>
    </source>
</evidence>
<dbReference type="EC" id="2.7.7.7" evidence="13"/>
<keyword evidence="2 13" id="KW-0515">Mutator protein</keyword>
<feature type="active site" evidence="13">
    <location>
        <position position="164"/>
    </location>
</feature>
<evidence type="ECO:0000256" key="12">
    <source>
        <dbReference type="ARBA" id="ARBA00049244"/>
    </source>
</evidence>
<evidence type="ECO:0000256" key="1">
    <source>
        <dbReference type="ARBA" id="ARBA00010945"/>
    </source>
</evidence>
<evidence type="ECO:0000259" key="15">
    <source>
        <dbReference type="PROSITE" id="PS50173"/>
    </source>
</evidence>
<comment type="function">
    <text evidence="11 13">Poorly processive, error-prone DNA polymerase involved in untargeted mutagenesis. Copies undamaged DNA at stalled replication forks, which arise in vivo from mismatched or misaligned primer ends. These misaligned primers can be extended by PolIV. Exhibits no 3'-5' exonuclease (proofreading) activity. May be involved in translesional synthesis, in conjunction with the beta clamp from PolIII.</text>
</comment>
<proteinExistence type="inferred from homology"/>
<dbReference type="Gene3D" id="3.30.70.270">
    <property type="match status" value="1"/>
</dbReference>
<evidence type="ECO:0000256" key="4">
    <source>
        <dbReference type="ARBA" id="ARBA00022695"/>
    </source>
</evidence>
<evidence type="ECO:0000256" key="9">
    <source>
        <dbReference type="ARBA" id="ARBA00022932"/>
    </source>
</evidence>
<keyword evidence="6 13" id="KW-0479">Metal-binding</keyword>
<dbReference type="Gene3D" id="3.40.1170.60">
    <property type="match status" value="1"/>
</dbReference>
<feature type="binding site" evidence="13">
    <location>
        <position position="163"/>
    </location>
    <ligand>
        <name>Mg(2+)</name>
        <dbReference type="ChEBI" id="CHEBI:18420"/>
    </ligand>
</feature>
<keyword evidence="13" id="KW-0238">DNA-binding</keyword>
<evidence type="ECO:0000313" key="16">
    <source>
        <dbReference type="EMBL" id="SFB46661.1"/>
    </source>
</evidence>
<dbReference type="GO" id="GO:0006281">
    <property type="term" value="P:DNA repair"/>
    <property type="evidence" value="ECO:0007669"/>
    <property type="project" value="UniProtKB-UniRule"/>
</dbReference>